<gene>
    <name evidence="2" type="ORF">H0H81_011435</name>
</gene>
<organism evidence="2 3">
    <name type="scientific">Sphagnurus paluster</name>
    <dbReference type="NCBI Taxonomy" id="117069"/>
    <lineage>
        <taxon>Eukaryota</taxon>
        <taxon>Fungi</taxon>
        <taxon>Dikarya</taxon>
        <taxon>Basidiomycota</taxon>
        <taxon>Agaricomycotina</taxon>
        <taxon>Agaricomycetes</taxon>
        <taxon>Agaricomycetidae</taxon>
        <taxon>Agaricales</taxon>
        <taxon>Tricholomatineae</taxon>
        <taxon>Lyophyllaceae</taxon>
        <taxon>Sphagnurus</taxon>
    </lineage>
</organism>
<dbReference type="AlphaFoldDB" id="A0A9P7KKI3"/>
<accession>A0A9P7KKI3</accession>
<evidence type="ECO:0000313" key="3">
    <source>
        <dbReference type="Proteomes" id="UP000717328"/>
    </source>
</evidence>
<feature type="region of interest" description="Disordered" evidence="1">
    <location>
        <begin position="72"/>
        <end position="129"/>
    </location>
</feature>
<keyword evidence="3" id="KW-1185">Reference proteome</keyword>
<proteinExistence type="predicted"/>
<dbReference type="Proteomes" id="UP000717328">
    <property type="component" value="Unassembled WGS sequence"/>
</dbReference>
<name>A0A9P7KKI3_9AGAR</name>
<protein>
    <submittedName>
        <fullName evidence="2">Uncharacterized protein</fullName>
    </submittedName>
</protein>
<reference evidence="2" key="2">
    <citation type="submission" date="2021-10" db="EMBL/GenBank/DDBJ databases">
        <title>Phylogenomics reveals ancestral predisposition of the termite-cultivated fungus Termitomyces towards a domesticated lifestyle.</title>
        <authorList>
            <person name="Auxier B."/>
            <person name="Grum-Grzhimaylo A."/>
            <person name="Cardenas M.E."/>
            <person name="Lodge J.D."/>
            <person name="Laessoe T."/>
            <person name="Pedersen O."/>
            <person name="Smith M.E."/>
            <person name="Kuyper T.W."/>
            <person name="Franco-Molano E.A."/>
            <person name="Baroni T.J."/>
            <person name="Aanen D.K."/>
        </authorList>
    </citation>
    <scope>NUCLEOTIDE SEQUENCE</scope>
    <source>
        <strain evidence="2">D49</strain>
    </source>
</reference>
<sequence length="129" mass="14627">MTSPIINPHLERGEEGLHTCCENGAYDRSIYIDDLDKRGVLDIPDEEKDQRSDPEYHCTRNELKLDEPCVEAEGSVEPDYMPRERGASSLDEEYDVERGARGFHRDRQCEKGTHVDHPVVGGSEHSDDA</sequence>
<evidence type="ECO:0000313" key="2">
    <source>
        <dbReference type="EMBL" id="KAG5653683.1"/>
    </source>
</evidence>
<evidence type="ECO:0000256" key="1">
    <source>
        <dbReference type="SAM" id="MobiDB-lite"/>
    </source>
</evidence>
<feature type="compositionally biased region" description="Basic and acidic residues" evidence="1">
    <location>
        <begin position="96"/>
        <end position="117"/>
    </location>
</feature>
<reference evidence="2" key="1">
    <citation type="submission" date="2021-02" db="EMBL/GenBank/DDBJ databases">
        <authorList>
            <person name="Nieuwenhuis M."/>
            <person name="Van De Peppel L.J.J."/>
        </authorList>
    </citation>
    <scope>NUCLEOTIDE SEQUENCE</scope>
    <source>
        <strain evidence="2">D49</strain>
    </source>
</reference>
<comment type="caution">
    <text evidence="2">The sequence shown here is derived from an EMBL/GenBank/DDBJ whole genome shotgun (WGS) entry which is preliminary data.</text>
</comment>
<dbReference type="EMBL" id="JABCKI010000039">
    <property type="protein sequence ID" value="KAG5653683.1"/>
    <property type="molecule type" value="Genomic_DNA"/>
</dbReference>